<reference evidence="3" key="1">
    <citation type="journal article" date="2021" name="Science">
        <title>Hunting the eagle killer: A cyanobacterial neurotoxin causes vacuolar myelinopathy.</title>
        <authorList>
            <person name="Breinlinger S."/>
            <person name="Phillips T.J."/>
            <person name="Haram B.N."/>
            <person name="Mares J."/>
            <person name="Martinez Yerena J.A."/>
            <person name="Hrouzek P."/>
            <person name="Sobotka R."/>
            <person name="Henderson W.M."/>
            <person name="Schmieder P."/>
            <person name="Williams S.M."/>
            <person name="Lauderdale J.D."/>
            <person name="Wilde H.D."/>
            <person name="Gerrin W."/>
            <person name="Kust A."/>
            <person name="Washington J.W."/>
            <person name="Wagner C."/>
            <person name="Geier B."/>
            <person name="Liebeke M."/>
            <person name="Enke H."/>
            <person name="Niedermeyer T.H.J."/>
            <person name="Wilde S.B."/>
        </authorList>
    </citation>
    <scope>NUCLEOTIDE SEQUENCE [LARGE SCALE GENOMIC DNA]</scope>
    <source>
        <strain evidence="3">Thurmond2011</strain>
    </source>
</reference>
<dbReference type="EMBL" id="JAALHA020000001">
    <property type="protein sequence ID" value="MDR9893448.1"/>
    <property type="molecule type" value="Genomic_DNA"/>
</dbReference>
<dbReference type="Proteomes" id="UP000667802">
    <property type="component" value="Unassembled WGS sequence"/>
</dbReference>
<dbReference type="AlphaFoldDB" id="A0AAP5M8D1"/>
<evidence type="ECO:0000313" key="3">
    <source>
        <dbReference type="Proteomes" id="UP000667802"/>
    </source>
</evidence>
<feature type="chain" id="PRO_5042915853" description="PEP-CTERM protein-sorting domain-containing protein" evidence="1">
    <location>
        <begin position="32"/>
        <end position="278"/>
    </location>
</feature>
<keyword evidence="3" id="KW-1185">Reference proteome</keyword>
<gene>
    <name evidence="2" type="ORF">G7B40_002445</name>
</gene>
<sequence>MKQHLGFAKRILLLVTPLVSSSVLAPSSSQAATLASSVGQLQFPTFSQSPVDVGTGVSTNTLTTARNGLAIATSQATASFIATPPEASNFSISEAFGQGRDYLAQAESQATVLGDFVVDAGKQFSFDFAAQLNLKTSIDNPPQENARASGDISFVLLDRDTNSVLDFFTLVGNLNTEGGGDFLATQKSNDINLSILSKDSNFGGQQEFATASVKGSVQRSFDRQTNLALVEVKRNRAEVRAPEPSTRLALLLGAGLVSVALKSRRKTSLNLKSQSSRA</sequence>
<name>A0AAP5M8D1_9CYAN</name>
<feature type="signal peptide" evidence="1">
    <location>
        <begin position="1"/>
        <end position="31"/>
    </location>
</feature>
<proteinExistence type="predicted"/>
<evidence type="ECO:0000256" key="1">
    <source>
        <dbReference type="SAM" id="SignalP"/>
    </source>
</evidence>
<comment type="caution">
    <text evidence="2">The sequence shown here is derived from an EMBL/GenBank/DDBJ whole genome shotgun (WGS) entry which is preliminary data.</text>
</comment>
<evidence type="ECO:0008006" key="4">
    <source>
        <dbReference type="Google" id="ProtNLM"/>
    </source>
</evidence>
<evidence type="ECO:0000313" key="2">
    <source>
        <dbReference type="EMBL" id="MDR9893448.1"/>
    </source>
</evidence>
<keyword evidence="1" id="KW-0732">Signal</keyword>
<dbReference type="RefSeq" id="WP_208346308.1">
    <property type="nucleotide sequence ID" value="NZ_CAWQFN010000094.1"/>
</dbReference>
<organism evidence="2 3">
    <name type="scientific">Aetokthonos hydrillicola Thurmond2011</name>
    <dbReference type="NCBI Taxonomy" id="2712845"/>
    <lineage>
        <taxon>Bacteria</taxon>
        <taxon>Bacillati</taxon>
        <taxon>Cyanobacteriota</taxon>
        <taxon>Cyanophyceae</taxon>
        <taxon>Nostocales</taxon>
        <taxon>Hapalosiphonaceae</taxon>
        <taxon>Aetokthonos</taxon>
    </lineage>
</organism>
<accession>A0AAP5M8D1</accession>
<protein>
    <recommendedName>
        <fullName evidence="4">PEP-CTERM protein-sorting domain-containing protein</fullName>
    </recommendedName>
</protein>